<accession>A0A378J3Z9</accession>
<protein>
    <recommendedName>
        <fullName evidence="1">HNH endonuclease 5 domain-containing protein</fullName>
    </recommendedName>
</protein>
<organism evidence="2 3">
    <name type="scientific">Legionella feeleii</name>
    <dbReference type="NCBI Taxonomy" id="453"/>
    <lineage>
        <taxon>Bacteria</taxon>
        <taxon>Pseudomonadati</taxon>
        <taxon>Pseudomonadota</taxon>
        <taxon>Gammaproteobacteria</taxon>
        <taxon>Legionellales</taxon>
        <taxon>Legionellaceae</taxon>
        <taxon>Legionella</taxon>
    </lineage>
</organism>
<dbReference type="EMBL" id="UGNY01000001">
    <property type="protein sequence ID" value="STX39014.1"/>
    <property type="molecule type" value="Genomic_DNA"/>
</dbReference>
<feature type="domain" description="HNH endonuclease 5" evidence="1">
    <location>
        <begin position="4"/>
        <end position="56"/>
    </location>
</feature>
<dbReference type="Pfam" id="PF14279">
    <property type="entry name" value="HNH_5"/>
    <property type="match status" value="1"/>
</dbReference>
<dbReference type="Proteomes" id="UP000254033">
    <property type="component" value="Unassembled WGS sequence"/>
</dbReference>
<sequence length="346" mass="40109">MSRCIYCRTVKHSTMFNSREHVIPQSFGKFNPTNLILNDKNQRIWKVCDSCNNNFSKFERWLAKDSYEGYILRQQYLAKPNKKTKAQKLYKRNRIAIVIQEGNFKGVTVELINEKTITLLPQIGLLNKKGSWDYFLIDEVERINKENYQLEEKKHCLKSFALSEEEAIEQFNKIGINFTNTTEFNLPISTSDILCEISTTVDIVIKRAIAKIAFNFFAYFNYKYIVLDKAFDEIRSFILSGGKNISVKSDDKAILADENNSSTRRLGHMIVIQKDIYGRVIAQVSLFNSLKYTILLAERCSHLNIVLAGKFFDLNEMKIIELYQSSLVIPDMKIIVATPKIWLPSF</sequence>
<gene>
    <name evidence="2" type="ORF">NCTC11978_02205</name>
</gene>
<dbReference type="AlphaFoldDB" id="A0A378J3Z9"/>
<proteinExistence type="predicted"/>
<dbReference type="RefSeq" id="WP_115175621.1">
    <property type="nucleotide sequence ID" value="NZ_UGNY01000001.1"/>
</dbReference>
<evidence type="ECO:0000313" key="2">
    <source>
        <dbReference type="EMBL" id="STX39014.1"/>
    </source>
</evidence>
<dbReference type="InterPro" id="IPR029471">
    <property type="entry name" value="HNH_5"/>
</dbReference>
<reference evidence="2 3" key="1">
    <citation type="submission" date="2018-06" db="EMBL/GenBank/DDBJ databases">
        <authorList>
            <consortium name="Pathogen Informatics"/>
            <person name="Doyle S."/>
        </authorList>
    </citation>
    <scope>NUCLEOTIDE SEQUENCE [LARGE SCALE GENOMIC DNA]</scope>
    <source>
        <strain evidence="2 3">NCTC11978</strain>
    </source>
</reference>
<name>A0A378J3Z9_9GAMM</name>
<evidence type="ECO:0000313" key="3">
    <source>
        <dbReference type="Proteomes" id="UP000254033"/>
    </source>
</evidence>
<evidence type="ECO:0000259" key="1">
    <source>
        <dbReference type="Pfam" id="PF14279"/>
    </source>
</evidence>